<dbReference type="EMBL" id="HBGK01036126">
    <property type="protein sequence ID" value="CAD9294835.1"/>
    <property type="molecule type" value="Transcribed_RNA"/>
</dbReference>
<sequence>MLRSSANLTLSYASSYQLSSQMPLIVCVAPIDAFLCRCRQVFRRRCIPKRASENQNMLINFASKSNSSNHSRSGSICTHMCSFFPSGPAICLDVVATKLYSVNPEDEDGLSDCTRKVGSIIRWRRDKRKP</sequence>
<accession>A0A7S1VC11</accession>
<dbReference type="AlphaFoldDB" id="A0A7S1VC11"/>
<name>A0A7S1VC11_9STRA</name>
<organism evidence="1">
    <name type="scientific">Grammatophora oceanica</name>
    <dbReference type="NCBI Taxonomy" id="210454"/>
    <lineage>
        <taxon>Eukaryota</taxon>
        <taxon>Sar</taxon>
        <taxon>Stramenopiles</taxon>
        <taxon>Ochrophyta</taxon>
        <taxon>Bacillariophyta</taxon>
        <taxon>Fragilariophyceae</taxon>
        <taxon>Fragilariophycidae</taxon>
        <taxon>Rhabdonematales</taxon>
        <taxon>Grammatophoraceae</taxon>
        <taxon>Grammatophora</taxon>
    </lineage>
</organism>
<proteinExistence type="predicted"/>
<protein>
    <submittedName>
        <fullName evidence="1">Uncharacterized protein</fullName>
    </submittedName>
</protein>
<reference evidence="1" key="1">
    <citation type="submission" date="2021-01" db="EMBL/GenBank/DDBJ databases">
        <authorList>
            <person name="Corre E."/>
            <person name="Pelletier E."/>
            <person name="Niang G."/>
            <person name="Scheremetjew M."/>
            <person name="Finn R."/>
            <person name="Kale V."/>
            <person name="Holt S."/>
            <person name="Cochrane G."/>
            <person name="Meng A."/>
            <person name="Brown T."/>
            <person name="Cohen L."/>
        </authorList>
    </citation>
    <scope>NUCLEOTIDE SEQUENCE</scope>
    <source>
        <strain evidence="1">CCMP 410</strain>
    </source>
</reference>
<evidence type="ECO:0000313" key="1">
    <source>
        <dbReference type="EMBL" id="CAD9294835.1"/>
    </source>
</evidence>
<gene>
    <name evidence="1" type="ORF">GOCE00092_LOCUS18711</name>
</gene>